<dbReference type="PANTHER" id="PTHR43046:SF14">
    <property type="entry name" value="MUTT_NUDIX FAMILY PROTEIN"/>
    <property type="match status" value="1"/>
</dbReference>
<dbReference type="Proteomes" id="UP000886874">
    <property type="component" value="Unassembled WGS sequence"/>
</dbReference>
<gene>
    <name evidence="4" type="ORF">IAA67_05465</name>
</gene>
<name>A0A9D0Z6A0_9FIRM</name>
<comment type="cofactor">
    <cofactor evidence="1">
        <name>Mg(2+)</name>
        <dbReference type="ChEBI" id="CHEBI:18420"/>
    </cofactor>
</comment>
<accession>A0A9D0Z6A0</accession>
<evidence type="ECO:0000313" key="5">
    <source>
        <dbReference type="Proteomes" id="UP000886874"/>
    </source>
</evidence>
<evidence type="ECO:0000313" key="4">
    <source>
        <dbReference type="EMBL" id="HIQ69759.1"/>
    </source>
</evidence>
<dbReference type="CDD" id="cd04688">
    <property type="entry name" value="NUDIX_Hydrolase"/>
    <property type="match status" value="1"/>
</dbReference>
<dbReference type="PROSITE" id="PS00893">
    <property type="entry name" value="NUDIX_BOX"/>
    <property type="match status" value="1"/>
</dbReference>
<feature type="domain" description="Nudix hydrolase" evidence="3">
    <location>
        <begin position="13"/>
        <end position="146"/>
    </location>
</feature>
<keyword evidence="2" id="KW-0378">Hydrolase</keyword>
<evidence type="ECO:0000256" key="1">
    <source>
        <dbReference type="ARBA" id="ARBA00001946"/>
    </source>
</evidence>
<dbReference type="PROSITE" id="PS51462">
    <property type="entry name" value="NUDIX"/>
    <property type="match status" value="1"/>
</dbReference>
<protein>
    <submittedName>
        <fullName evidence="4">NUDIX domain-containing protein</fullName>
    </submittedName>
</protein>
<dbReference type="AlphaFoldDB" id="A0A9D0Z6A0"/>
<dbReference type="InterPro" id="IPR020084">
    <property type="entry name" value="NUDIX_hydrolase_CS"/>
</dbReference>
<dbReference type="InterPro" id="IPR015797">
    <property type="entry name" value="NUDIX_hydrolase-like_dom_sf"/>
</dbReference>
<sequence>MYDCGFTRDGHWFRYRAAAIIVEEGCVLFAGNEKEDYLYSVGGAVQMGETAEDAVRREVLEETGVAYEIDRLAVIHENFFTEAGGTLAGLDCHEICLYFRMKPRGSRVLHSHSYTCGVREHMHWIPIEALGAYKAFPSFMQDYLRTDPQGVTHIVTDERLSQQV</sequence>
<dbReference type="Pfam" id="PF00293">
    <property type="entry name" value="NUDIX"/>
    <property type="match status" value="1"/>
</dbReference>
<organism evidence="4 5">
    <name type="scientific">Candidatus Avoscillospira stercorigallinarum</name>
    <dbReference type="NCBI Taxonomy" id="2840708"/>
    <lineage>
        <taxon>Bacteria</taxon>
        <taxon>Bacillati</taxon>
        <taxon>Bacillota</taxon>
        <taxon>Clostridia</taxon>
        <taxon>Eubacteriales</taxon>
        <taxon>Oscillospiraceae</taxon>
        <taxon>Oscillospiraceae incertae sedis</taxon>
        <taxon>Candidatus Avoscillospira</taxon>
    </lineage>
</organism>
<reference evidence="4" key="1">
    <citation type="submission" date="2020-10" db="EMBL/GenBank/DDBJ databases">
        <authorList>
            <person name="Gilroy R."/>
        </authorList>
    </citation>
    <scope>NUCLEOTIDE SEQUENCE</scope>
    <source>
        <strain evidence="4">ChiSjej2B20-13462</strain>
    </source>
</reference>
<dbReference type="Gene3D" id="3.90.79.10">
    <property type="entry name" value="Nucleoside Triphosphate Pyrophosphohydrolase"/>
    <property type="match status" value="1"/>
</dbReference>
<comment type="caution">
    <text evidence="4">The sequence shown here is derived from an EMBL/GenBank/DDBJ whole genome shotgun (WGS) entry which is preliminary data.</text>
</comment>
<dbReference type="SUPFAM" id="SSF55811">
    <property type="entry name" value="Nudix"/>
    <property type="match status" value="1"/>
</dbReference>
<proteinExistence type="predicted"/>
<dbReference type="EMBL" id="DVFN01000083">
    <property type="protein sequence ID" value="HIQ69759.1"/>
    <property type="molecule type" value="Genomic_DNA"/>
</dbReference>
<dbReference type="PANTHER" id="PTHR43046">
    <property type="entry name" value="GDP-MANNOSE MANNOSYL HYDROLASE"/>
    <property type="match status" value="1"/>
</dbReference>
<dbReference type="InterPro" id="IPR000086">
    <property type="entry name" value="NUDIX_hydrolase_dom"/>
</dbReference>
<evidence type="ECO:0000256" key="2">
    <source>
        <dbReference type="ARBA" id="ARBA00022801"/>
    </source>
</evidence>
<evidence type="ECO:0000259" key="3">
    <source>
        <dbReference type="PROSITE" id="PS51462"/>
    </source>
</evidence>
<dbReference type="GO" id="GO:0016787">
    <property type="term" value="F:hydrolase activity"/>
    <property type="evidence" value="ECO:0007669"/>
    <property type="project" value="UniProtKB-KW"/>
</dbReference>
<reference evidence="4" key="2">
    <citation type="journal article" date="2021" name="PeerJ">
        <title>Extensive microbial diversity within the chicken gut microbiome revealed by metagenomics and culture.</title>
        <authorList>
            <person name="Gilroy R."/>
            <person name="Ravi A."/>
            <person name="Getino M."/>
            <person name="Pursley I."/>
            <person name="Horton D.L."/>
            <person name="Alikhan N.F."/>
            <person name="Baker D."/>
            <person name="Gharbi K."/>
            <person name="Hall N."/>
            <person name="Watson M."/>
            <person name="Adriaenssens E.M."/>
            <person name="Foster-Nyarko E."/>
            <person name="Jarju S."/>
            <person name="Secka A."/>
            <person name="Antonio M."/>
            <person name="Oren A."/>
            <person name="Chaudhuri R.R."/>
            <person name="La Ragione R."/>
            <person name="Hildebrand F."/>
            <person name="Pallen M.J."/>
        </authorList>
    </citation>
    <scope>NUCLEOTIDE SEQUENCE</scope>
    <source>
        <strain evidence="4">ChiSjej2B20-13462</strain>
    </source>
</reference>